<keyword evidence="1" id="KW-0285">Flavoprotein</keyword>
<evidence type="ECO:0000259" key="4">
    <source>
        <dbReference type="PROSITE" id="PS50112"/>
    </source>
</evidence>
<protein>
    <recommendedName>
        <fullName evidence="4">PAS domain-containing protein</fullName>
    </recommendedName>
</protein>
<keyword evidence="2" id="KW-0288">FMN</keyword>
<reference evidence="5" key="1">
    <citation type="journal article" date="2023" name="Mol. Phylogenet. Evol.">
        <title>Genome-scale phylogeny and comparative genomics of the fungal order Sordariales.</title>
        <authorList>
            <person name="Hensen N."/>
            <person name="Bonometti L."/>
            <person name="Westerberg I."/>
            <person name="Brannstrom I.O."/>
            <person name="Guillou S."/>
            <person name="Cros-Aarteil S."/>
            <person name="Calhoun S."/>
            <person name="Haridas S."/>
            <person name="Kuo A."/>
            <person name="Mondo S."/>
            <person name="Pangilinan J."/>
            <person name="Riley R."/>
            <person name="LaButti K."/>
            <person name="Andreopoulos B."/>
            <person name="Lipzen A."/>
            <person name="Chen C."/>
            <person name="Yan M."/>
            <person name="Daum C."/>
            <person name="Ng V."/>
            <person name="Clum A."/>
            <person name="Steindorff A."/>
            <person name="Ohm R.A."/>
            <person name="Martin F."/>
            <person name="Silar P."/>
            <person name="Natvig D.O."/>
            <person name="Lalanne C."/>
            <person name="Gautier V."/>
            <person name="Ament-Velasquez S.L."/>
            <person name="Kruys A."/>
            <person name="Hutchinson M.I."/>
            <person name="Powell A.J."/>
            <person name="Barry K."/>
            <person name="Miller A.N."/>
            <person name="Grigoriev I.V."/>
            <person name="Debuchy R."/>
            <person name="Gladieux P."/>
            <person name="Hiltunen Thoren M."/>
            <person name="Johannesson H."/>
        </authorList>
    </citation>
    <scope>NUCLEOTIDE SEQUENCE</scope>
    <source>
        <strain evidence="5">CBS 118394</strain>
    </source>
</reference>
<comment type="caution">
    <text evidence="5">The sequence shown here is derived from an EMBL/GenBank/DDBJ whole genome shotgun (WGS) entry which is preliminary data.</text>
</comment>
<evidence type="ECO:0000313" key="5">
    <source>
        <dbReference type="EMBL" id="KAK3316162.1"/>
    </source>
</evidence>
<dbReference type="PROSITE" id="PS50112">
    <property type="entry name" value="PAS"/>
    <property type="match status" value="1"/>
</dbReference>
<dbReference type="PANTHER" id="PTHR47429:SF7">
    <property type="entry name" value="GATA-FACTOR"/>
    <property type="match status" value="1"/>
</dbReference>
<dbReference type="Pfam" id="PF13426">
    <property type="entry name" value="PAS_9"/>
    <property type="match status" value="1"/>
</dbReference>
<gene>
    <name evidence="5" type="ORF">B0H66DRAFT_283123</name>
</gene>
<dbReference type="InterPro" id="IPR000014">
    <property type="entry name" value="PAS"/>
</dbReference>
<dbReference type="CDD" id="cd00130">
    <property type="entry name" value="PAS"/>
    <property type="match status" value="1"/>
</dbReference>
<dbReference type="Gene3D" id="3.30.450.20">
    <property type="entry name" value="PAS domain"/>
    <property type="match status" value="1"/>
</dbReference>
<dbReference type="AlphaFoldDB" id="A0AAE0I0B2"/>
<reference evidence="5" key="2">
    <citation type="submission" date="2023-06" db="EMBL/GenBank/DDBJ databases">
        <authorList>
            <consortium name="Lawrence Berkeley National Laboratory"/>
            <person name="Haridas S."/>
            <person name="Hensen N."/>
            <person name="Bonometti L."/>
            <person name="Westerberg I."/>
            <person name="Brannstrom I.O."/>
            <person name="Guillou S."/>
            <person name="Cros-Aarteil S."/>
            <person name="Calhoun S."/>
            <person name="Kuo A."/>
            <person name="Mondo S."/>
            <person name="Pangilinan J."/>
            <person name="Riley R."/>
            <person name="Labutti K."/>
            <person name="Andreopoulos B."/>
            <person name="Lipzen A."/>
            <person name="Chen C."/>
            <person name="Yanf M."/>
            <person name="Daum C."/>
            <person name="Ng V."/>
            <person name="Clum A."/>
            <person name="Steindorff A."/>
            <person name="Ohm R."/>
            <person name="Martin F."/>
            <person name="Silar P."/>
            <person name="Natvig D."/>
            <person name="Lalanne C."/>
            <person name="Gautier V."/>
            <person name="Ament-Velasquez S.L."/>
            <person name="Kruys A."/>
            <person name="Hutchinson M.I."/>
            <person name="Powell A.J."/>
            <person name="Barry K."/>
            <person name="Miller A.N."/>
            <person name="Grigoriev I.V."/>
            <person name="Debuchy R."/>
            <person name="Gladieux P."/>
            <person name="Thoren M.H."/>
            <person name="Johannesson H."/>
        </authorList>
    </citation>
    <scope>NUCLEOTIDE SEQUENCE</scope>
    <source>
        <strain evidence="5">CBS 118394</strain>
    </source>
</reference>
<dbReference type="InterPro" id="IPR035965">
    <property type="entry name" value="PAS-like_dom_sf"/>
</dbReference>
<dbReference type="Proteomes" id="UP001283341">
    <property type="component" value="Unassembled WGS sequence"/>
</dbReference>
<sequence>MTMNYWEQAAYESSSTTSNGGVFHPTLYAPSSYNIMQILAQIWNRPNPQVDLGPVDMSCPIVVCDMQKPDQPIVYASEPFYELTGYTDTDVIGKNCRMLQAPGGKVKPMSARKYVDKESIKKMRKAVEKFAELQLDVVNFKKNGEAFTNRVAIIPVQWEDHSYCVGFMNQMD</sequence>
<proteinExistence type="predicted"/>
<keyword evidence="6" id="KW-1185">Reference proteome</keyword>
<keyword evidence="3" id="KW-0157">Chromophore</keyword>
<evidence type="ECO:0000256" key="3">
    <source>
        <dbReference type="ARBA" id="ARBA00022991"/>
    </source>
</evidence>
<evidence type="ECO:0000313" key="6">
    <source>
        <dbReference type="Proteomes" id="UP001283341"/>
    </source>
</evidence>
<dbReference type="SUPFAM" id="SSF55785">
    <property type="entry name" value="PYP-like sensor domain (PAS domain)"/>
    <property type="match status" value="1"/>
</dbReference>
<evidence type="ECO:0000256" key="2">
    <source>
        <dbReference type="ARBA" id="ARBA00022643"/>
    </source>
</evidence>
<dbReference type="GO" id="GO:0005634">
    <property type="term" value="C:nucleus"/>
    <property type="evidence" value="ECO:0007669"/>
    <property type="project" value="TreeGrafter"/>
</dbReference>
<evidence type="ECO:0000256" key="1">
    <source>
        <dbReference type="ARBA" id="ARBA00022630"/>
    </source>
</evidence>
<dbReference type="PANTHER" id="PTHR47429">
    <property type="entry name" value="PROTEIN TWIN LOV 1"/>
    <property type="match status" value="1"/>
</dbReference>
<feature type="domain" description="PAS" evidence="4">
    <location>
        <begin position="60"/>
        <end position="134"/>
    </location>
</feature>
<name>A0AAE0I0B2_9PEZI</name>
<dbReference type="EMBL" id="JAUEDM010000005">
    <property type="protein sequence ID" value="KAK3316162.1"/>
    <property type="molecule type" value="Genomic_DNA"/>
</dbReference>
<accession>A0AAE0I0B2</accession>
<organism evidence="5 6">
    <name type="scientific">Apodospora peruviana</name>
    <dbReference type="NCBI Taxonomy" id="516989"/>
    <lineage>
        <taxon>Eukaryota</taxon>
        <taxon>Fungi</taxon>
        <taxon>Dikarya</taxon>
        <taxon>Ascomycota</taxon>
        <taxon>Pezizomycotina</taxon>
        <taxon>Sordariomycetes</taxon>
        <taxon>Sordariomycetidae</taxon>
        <taxon>Sordariales</taxon>
        <taxon>Lasiosphaeriaceae</taxon>
        <taxon>Apodospora</taxon>
    </lineage>
</organism>